<organism evidence="1 2">
    <name type="scientific">Claviceps pazoutovae</name>
    <dbReference type="NCBI Taxonomy" id="1649127"/>
    <lineage>
        <taxon>Eukaryota</taxon>
        <taxon>Fungi</taxon>
        <taxon>Dikarya</taxon>
        <taxon>Ascomycota</taxon>
        <taxon>Pezizomycotina</taxon>
        <taxon>Sordariomycetes</taxon>
        <taxon>Hypocreomycetidae</taxon>
        <taxon>Hypocreales</taxon>
        <taxon>Clavicipitaceae</taxon>
        <taxon>Claviceps</taxon>
    </lineage>
</organism>
<protein>
    <submittedName>
        <fullName evidence="1">Uncharacterized protein</fullName>
    </submittedName>
</protein>
<dbReference type="EMBL" id="SRPO01000186">
    <property type="protein sequence ID" value="KAG5937390.1"/>
    <property type="molecule type" value="Genomic_DNA"/>
</dbReference>
<name>A0A9P7MBK7_9HYPO</name>
<dbReference type="Proteomes" id="UP000706124">
    <property type="component" value="Unassembled WGS sequence"/>
</dbReference>
<comment type="caution">
    <text evidence="1">The sequence shown here is derived from an EMBL/GenBank/DDBJ whole genome shotgun (WGS) entry which is preliminary data.</text>
</comment>
<reference evidence="1 2" key="1">
    <citation type="journal article" date="2020" name="bioRxiv">
        <title>Whole genome comparisons of ergot fungi reveals the divergence and evolution of species within the genus Claviceps are the result of varying mechanisms driving genome evolution and host range expansion.</title>
        <authorList>
            <person name="Wyka S.A."/>
            <person name="Mondo S.J."/>
            <person name="Liu M."/>
            <person name="Dettman J."/>
            <person name="Nalam V."/>
            <person name="Broders K.D."/>
        </authorList>
    </citation>
    <scope>NUCLEOTIDE SEQUENCE [LARGE SCALE GENOMIC DNA]</scope>
    <source>
        <strain evidence="1 2">CCC 1485</strain>
    </source>
</reference>
<evidence type="ECO:0000313" key="1">
    <source>
        <dbReference type="EMBL" id="KAG5937390.1"/>
    </source>
</evidence>
<accession>A0A9P7MBK7</accession>
<dbReference type="AlphaFoldDB" id="A0A9P7MBK7"/>
<dbReference type="OrthoDB" id="4167490at2759"/>
<evidence type="ECO:0000313" key="2">
    <source>
        <dbReference type="Proteomes" id="UP000706124"/>
    </source>
</evidence>
<sequence>MNNPWKCKKTKQTLASVRARCSSRSRPSLQTLPVELLEIIFLYSMNLALPRSSPLIGAKLSGKATLLRLFIAGFHETWDEYFGLSKMESSVLLMNKGETAESDEALQSALLLLPWVDIDFILQAQQSWADKHARGRCYHHQEVVGSFEGDSPEERKYKQHILQHKEGTLKFDARACFEADYVRALPLITAPGLGFLGRQWGTMDILPKARIPTDLITGPWDEEKRRRLYWLTRARYCLDGEPFNLIPYPWEVKLACLDAVLIHAEKPDRLVINCLIGPWIFTDLPQDEAHKRIAILCRRLVRAEDPPDIVHFVGEVIKRLDADGQFPDYHIDRGFW</sequence>
<keyword evidence="2" id="KW-1185">Reference proteome</keyword>
<proteinExistence type="predicted"/>
<gene>
    <name evidence="1" type="ORF">E4U60_001961</name>
</gene>